<dbReference type="InterPro" id="IPR036396">
    <property type="entry name" value="Cyt_P450_sf"/>
</dbReference>
<dbReference type="SUPFAM" id="SSF48264">
    <property type="entry name" value="Cytochrome P450"/>
    <property type="match status" value="1"/>
</dbReference>
<feature type="binding site" description="axial binding residue" evidence="5">
    <location>
        <position position="387"/>
    </location>
    <ligand>
        <name>heme</name>
        <dbReference type="ChEBI" id="CHEBI:30413"/>
    </ligand>
    <ligandPart>
        <name>Fe</name>
        <dbReference type="ChEBI" id="CHEBI:18248"/>
    </ligandPart>
</feature>
<keyword evidence="8" id="KW-1185">Reference proteome</keyword>
<keyword evidence="4 5" id="KW-0408">Iron</keyword>
<dbReference type="OrthoDB" id="1470350at2759"/>
<comment type="cofactor">
    <cofactor evidence="1 5">
        <name>heme</name>
        <dbReference type="ChEBI" id="CHEBI:30413"/>
    </cofactor>
</comment>
<dbReference type="GO" id="GO:0005506">
    <property type="term" value="F:iron ion binding"/>
    <property type="evidence" value="ECO:0007669"/>
    <property type="project" value="InterPro"/>
</dbReference>
<gene>
    <name evidence="7" type="ORF">K469DRAFT_731811</name>
</gene>
<evidence type="ECO:0000256" key="1">
    <source>
        <dbReference type="ARBA" id="ARBA00001971"/>
    </source>
</evidence>
<evidence type="ECO:0000256" key="5">
    <source>
        <dbReference type="PIRSR" id="PIRSR602403-1"/>
    </source>
</evidence>
<dbReference type="Pfam" id="PF00067">
    <property type="entry name" value="p450"/>
    <property type="match status" value="1"/>
</dbReference>
<dbReference type="GO" id="GO:0016705">
    <property type="term" value="F:oxidoreductase activity, acting on paired donors, with incorporation or reduction of molecular oxygen"/>
    <property type="evidence" value="ECO:0007669"/>
    <property type="project" value="InterPro"/>
</dbReference>
<comment type="similarity">
    <text evidence="2">Belongs to the cytochrome P450 family.</text>
</comment>
<evidence type="ECO:0000256" key="6">
    <source>
        <dbReference type="SAM" id="Phobius"/>
    </source>
</evidence>
<dbReference type="Proteomes" id="UP000800200">
    <property type="component" value="Unassembled WGS sequence"/>
</dbReference>
<accession>A0A6A6DGT5</accession>
<dbReference type="AlphaFoldDB" id="A0A6A6DGT5"/>
<evidence type="ECO:0000313" key="7">
    <source>
        <dbReference type="EMBL" id="KAF2178365.1"/>
    </source>
</evidence>
<dbReference type="InterPro" id="IPR050121">
    <property type="entry name" value="Cytochrome_P450_monoxygenase"/>
</dbReference>
<keyword evidence="6" id="KW-0812">Transmembrane</keyword>
<keyword evidence="6" id="KW-1133">Transmembrane helix</keyword>
<keyword evidence="3 5" id="KW-0479">Metal-binding</keyword>
<feature type="transmembrane region" description="Helical" evidence="6">
    <location>
        <begin position="12"/>
        <end position="41"/>
    </location>
</feature>
<evidence type="ECO:0000256" key="3">
    <source>
        <dbReference type="ARBA" id="ARBA00022723"/>
    </source>
</evidence>
<dbReference type="PANTHER" id="PTHR24305">
    <property type="entry name" value="CYTOCHROME P450"/>
    <property type="match status" value="1"/>
</dbReference>
<dbReference type="Gene3D" id="1.10.630.10">
    <property type="entry name" value="Cytochrome P450"/>
    <property type="match status" value="1"/>
</dbReference>
<reference evidence="7" key="1">
    <citation type="journal article" date="2020" name="Stud. Mycol.">
        <title>101 Dothideomycetes genomes: a test case for predicting lifestyles and emergence of pathogens.</title>
        <authorList>
            <person name="Haridas S."/>
            <person name="Albert R."/>
            <person name="Binder M."/>
            <person name="Bloem J."/>
            <person name="Labutti K."/>
            <person name="Salamov A."/>
            <person name="Andreopoulos B."/>
            <person name="Baker S."/>
            <person name="Barry K."/>
            <person name="Bills G."/>
            <person name="Bluhm B."/>
            <person name="Cannon C."/>
            <person name="Castanera R."/>
            <person name="Culley D."/>
            <person name="Daum C."/>
            <person name="Ezra D."/>
            <person name="Gonzalez J."/>
            <person name="Henrissat B."/>
            <person name="Kuo A."/>
            <person name="Liang C."/>
            <person name="Lipzen A."/>
            <person name="Lutzoni F."/>
            <person name="Magnuson J."/>
            <person name="Mondo S."/>
            <person name="Nolan M."/>
            <person name="Ohm R."/>
            <person name="Pangilinan J."/>
            <person name="Park H.-J."/>
            <person name="Ramirez L."/>
            <person name="Alfaro M."/>
            <person name="Sun H."/>
            <person name="Tritt A."/>
            <person name="Yoshinaga Y."/>
            <person name="Zwiers L.-H."/>
            <person name="Turgeon B."/>
            <person name="Goodwin S."/>
            <person name="Spatafora J."/>
            <person name="Crous P."/>
            <person name="Grigoriev I."/>
        </authorList>
    </citation>
    <scope>NUCLEOTIDE SEQUENCE</scope>
    <source>
        <strain evidence="7">CBS 207.26</strain>
    </source>
</reference>
<evidence type="ECO:0000256" key="4">
    <source>
        <dbReference type="ARBA" id="ARBA00023004"/>
    </source>
</evidence>
<name>A0A6A6DGT5_9PEZI</name>
<keyword evidence="6" id="KW-0472">Membrane</keyword>
<evidence type="ECO:0000256" key="2">
    <source>
        <dbReference type="ARBA" id="ARBA00010617"/>
    </source>
</evidence>
<organism evidence="7 8">
    <name type="scientific">Zopfia rhizophila CBS 207.26</name>
    <dbReference type="NCBI Taxonomy" id="1314779"/>
    <lineage>
        <taxon>Eukaryota</taxon>
        <taxon>Fungi</taxon>
        <taxon>Dikarya</taxon>
        <taxon>Ascomycota</taxon>
        <taxon>Pezizomycotina</taxon>
        <taxon>Dothideomycetes</taxon>
        <taxon>Dothideomycetes incertae sedis</taxon>
        <taxon>Zopfiaceae</taxon>
        <taxon>Zopfia</taxon>
    </lineage>
</organism>
<dbReference type="GO" id="GO:0004497">
    <property type="term" value="F:monooxygenase activity"/>
    <property type="evidence" value="ECO:0007669"/>
    <property type="project" value="InterPro"/>
</dbReference>
<protein>
    <submittedName>
        <fullName evidence="7">Cytochrome P450</fullName>
    </submittedName>
</protein>
<dbReference type="PRINTS" id="PR00465">
    <property type="entry name" value="EP450IV"/>
</dbReference>
<dbReference type="PANTHER" id="PTHR24305:SF218">
    <property type="entry name" value="P450, PUTATIVE (EUROFUNG)-RELATED"/>
    <property type="match status" value="1"/>
</dbReference>
<dbReference type="InterPro" id="IPR001128">
    <property type="entry name" value="Cyt_P450"/>
</dbReference>
<dbReference type="EMBL" id="ML994676">
    <property type="protein sequence ID" value="KAF2178365.1"/>
    <property type="molecule type" value="Genomic_DNA"/>
</dbReference>
<dbReference type="InterPro" id="IPR002403">
    <property type="entry name" value="Cyt_P450_E_grp-IV"/>
</dbReference>
<sequence>MTIDSQSLEAGHICLSIVAVIILYAVLLIVFVTYSLFFLLYSHVPGPRLCKLSRHWVTFFDLRRQRPEKVAEWLVKYRLIIHVALVEVSIADSFAMRDIYSSSRRHEKSHYFDHFMTHNERSISADIEDRMRGWVVAVLDRIERQLACTESIDIFPLFSHFTWENFTSLLWNNARFNLPPVYKLGKLIGMVFTRFRNTQRISGAASDLNIPLNHSLLRRLHELEYVDGKTLSSDYITCGVLDNLHAAQATVTVSLTYVLYYLSRNAEWQDRSMEEIDGLPKEVDGFPSFATINAAPILEACIRKAYRLNLGSSGRAERAISFGKKYAGVFLPENIIVSASTIAFHYNATVFPSPSMFDPNRWLETSPEQLRTQGMMFIPFGYAARFCLGKAFATLEIKPPVAALYLRYSTHVDESTGMTTKESMRQAGTQDVLLKRFKMRHSFRKAYLDDRESTS</sequence>
<keyword evidence="5" id="KW-0349">Heme</keyword>
<proteinExistence type="inferred from homology"/>
<evidence type="ECO:0000313" key="8">
    <source>
        <dbReference type="Proteomes" id="UP000800200"/>
    </source>
</evidence>
<dbReference type="GO" id="GO:0020037">
    <property type="term" value="F:heme binding"/>
    <property type="evidence" value="ECO:0007669"/>
    <property type="project" value="InterPro"/>
</dbReference>